<name>B9T4U2_RICCO</name>
<dbReference type="InterPro" id="IPR004320">
    <property type="entry name" value="BPS1_pln"/>
</dbReference>
<dbReference type="AlphaFoldDB" id="B9T4U2"/>
<sequence length="138" mass="15837">MASFHIRSINLPSRSHPLTVSIEEQLYKLRTSQFSSTAPSHLMRKYVQGLESSLRRKRDGESCLNEVSYEEEIEANEVEKIDAELFVLKLSKDVNQVKNVLKGLEALELSLQEVEEELECAYTRLVKTRVSLLNILNN</sequence>
<dbReference type="GO" id="GO:0048364">
    <property type="term" value="P:root development"/>
    <property type="evidence" value="ECO:0007669"/>
    <property type="project" value="InterPro"/>
</dbReference>
<keyword evidence="3" id="KW-1185">Reference proteome</keyword>
<dbReference type="Pfam" id="PF03087">
    <property type="entry name" value="BPS1"/>
    <property type="match status" value="1"/>
</dbReference>
<organism evidence="2 3">
    <name type="scientific">Ricinus communis</name>
    <name type="common">Castor bean</name>
    <dbReference type="NCBI Taxonomy" id="3988"/>
    <lineage>
        <taxon>Eukaryota</taxon>
        <taxon>Viridiplantae</taxon>
        <taxon>Streptophyta</taxon>
        <taxon>Embryophyta</taxon>
        <taxon>Tracheophyta</taxon>
        <taxon>Spermatophyta</taxon>
        <taxon>Magnoliopsida</taxon>
        <taxon>eudicotyledons</taxon>
        <taxon>Gunneridae</taxon>
        <taxon>Pentapetalae</taxon>
        <taxon>rosids</taxon>
        <taxon>fabids</taxon>
        <taxon>Malpighiales</taxon>
        <taxon>Euphorbiaceae</taxon>
        <taxon>Acalyphoideae</taxon>
        <taxon>Acalypheae</taxon>
        <taxon>Ricinus</taxon>
    </lineage>
</organism>
<reference evidence="3" key="1">
    <citation type="journal article" date="2010" name="Nat. Biotechnol.">
        <title>Draft genome sequence of the oilseed species Ricinus communis.</title>
        <authorList>
            <person name="Chan A.P."/>
            <person name="Crabtree J."/>
            <person name="Zhao Q."/>
            <person name="Lorenzi H."/>
            <person name="Orvis J."/>
            <person name="Puiu D."/>
            <person name="Melake-Berhan A."/>
            <person name="Jones K.M."/>
            <person name="Redman J."/>
            <person name="Chen G."/>
            <person name="Cahoon E.B."/>
            <person name="Gedil M."/>
            <person name="Stanke M."/>
            <person name="Haas B.J."/>
            <person name="Wortman J.R."/>
            <person name="Fraser-Liggett C.M."/>
            <person name="Ravel J."/>
            <person name="Rabinowicz P.D."/>
        </authorList>
    </citation>
    <scope>NUCLEOTIDE SEQUENCE [LARGE SCALE GENOMIC DNA]</scope>
    <source>
        <strain evidence="3">cv. Hale</strain>
    </source>
</reference>
<evidence type="ECO:0000313" key="3">
    <source>
        <dbReference type="Proteomes" id="UP000008311"/>
    </source>
</evidence>
<evidence type="ECO:0000313" key="2">
    <source>
        <dbReference type="EMBL" id="EEF29123.1"/>
    </source>
</evidence>
<feature type="coiled-coil region" evidence="1">
    <location>
        <begin position="97"/>
        <end position="124"/>
    </location>
</feature>
<dbReference type="EMBL" id="EQ974492">
    <property type="protein sequence ID" value="EEF29123.1"/>
    <property type="molecule type" value="Genomic_DNA"/>
</dbReference>
<dbReference type="InParanoid" id="B9T4U2"/>
<dbReference type="PANTHER" id="PTHR33070:SF115">
    <property type="entry name" value="T23E18.15"/>
    <property type="match status" value="1"/>
</dbReference>
<evidence type="ECO:0000256" key="1">
    <source>
        <dbReference type="SAM" id="Coils"/>
    </source>
</evidence>
<dbReference type="GO" id="GO:0048367">
    <property type="term" value="P:shoot system development"/>
    <property type="evidence" value="ECO:0007669"/>
    <property type="project" value="InterPro"/>
</dbReference>
<dbReference type="Proteomes" id="UP000008311">
    <property type="component" value="Unassembled WGS sequence"/>
</dbReference>
<protein>
    <submittedName>
        <fullName evidence="2">Uncharacterized protein</fullName>
    </submittedName>
</protein>
<accession>B9T4U2</accession>
<keyword evidence="1" id="KW-0175">Coiled coil</keyword>
<proteinExistence type="predicted"/>
<gene>
    <name evidence="2" type="ORF">RCOM_0550780</name>
</gene>
<dbReference type="PANTHER" id="PTHR33070">
    <property type="entry name" value="OS06G0725500 PROTEIN"/>
    <property type="match status" value="1"/>
</dbReference>